<evidence type="ECO:0008006" key="3">
    <source>
        <dbReference type="Google" id="ProtNLM"/>
    </source>
</evidence>
<gene>
    <name evidence="1" type="ORF">H3963_11200</name>
</gene>
<sequence length="253" mass="29471">MSLTIILSIIIIILIMAMVLNQKFMKDRVETEEYARNQLISKNSILSEENLSLKNQMLSTNNDVGQHAFKNAKRELRKILNRFKEEGRLRSYTIVPTSNLAVKHPLFEYARSFDFIIITDVGLINVDVKNWNQKTFYHFDVPDQHLEEGQPQYNTEKVVGHYISNRYHSQFKTTRSGVYTFIEILQDNRVIYEFYDHDPYDKAANNAKALKDKIENDYNFKIQSIGVIYFSDGSVNIIEGSDESDKYVDTVST</sequence>
<comment type="caution">
    <text evidence="1">The sequence shown here is derived from an EMBL/GenBank/DDBJ whole genome shotgun (WGS) entry which is preliminary data.</text>
</comment>
<protein>
    <recommendedName>
        <fullName evidence="3">NERD domain-containing protein</fullName>
    </recommendedName>
</protein>
<dbReference type="AlphaFoldDB" id="A0A8X8G3W6"/>
<reference evidence="1" key="1">
    <citation type="submission" date="2020-08" db="EMBL/GenBank/DDBJ databases">
        <title>Changes in the skin microbiome associated with squamous cell carcinoma in transplant recipients.</title>
        <authorList>
            <person name="Zaugg J."/>
            <person name="Krueger A."/>
            <person name="Lachner N."/>
        </authorList>
    </citation>
    <scope>NUCLEOTIDE SEQUENCE</scope>
    <source>
        <strain evidence="1">R5988</strain>
    </source>
</reference>
<name>A0A8X8G3W6_STAEP</name>
<feature type="non-terminal residue" evidence="1">
    <location>
        <position position="253"/>
    </location>
</feature>
<dbReference type="EMBL" id="JACGQI010000023">
    <property type="protein sequence ID" value="MBF2230977.1"/>
    <property type="molecule type" value="Genomic_DNA"/>
</dbReference>
<dbReference type="Proteomes" id="UP000648077">
    <property type="component" value="Unassembled WGS sequence"/>
</dbReference>
<evidence type="ECO:0000313" key="2">
    <source>
        <dbReference type="Proteomes" id="UP000648077"/>
    </source>
</evidence>
<organism evidence="1 2">
    <name type="scientific">Staphylococcus epidermidis</name>
    <dbReference type="NCBI Taxonomy" id="1282"/>
    <lineage>
        <taxon>Bacteria</taxon>
        <taxon>Bacillati</taxon>
        <taxon>Bacillota</taxon>
        <taxon>Bacilli</taxon>
        <taxon>Bacillales</taxon>
        <taxon>Staphylococcaceae</taxon>
        <taxon>Staphylococcus</taxon>
    </lineage>
</organism>
<accession>A0A8X8G3W6</accession>
<proteinExistence type="predicted"/>
<dbReference type="RefSeq" id="WP_103473870.1">
    <property type="nucleotide sequence ID" value="NZ_CAJUVJ010000028.1"/>
</dbReference>
<evidence type="ECO:0000313" key="1">
    <source>
        <dbReference type="EMBL" id="MBF2230977.1"/>
    </source>
</evidence>